<dbReference type="SUPFAM" id="SSF53850">
    <property type="entry name" value="Periplasmic binding protein-like II"/>
    <property type="match status" value="1"/>
</dbReference>
<dbReference type="PRINTS" id="PR00039">
    <property type="entry name" value="HTHLYSR"/>
</dbReference>
<dbReference type="EMBL" id="JABWRP010000010">
    <property type="protein sequence ID" value="MBC3471691.1"/>
    <property type="molecule type" value="Genomic_DNA"/>
</dbReference>
<comment type="similarity">
    <text evidence="1">Belongs to the LysR transcriptional regulatory family.</text>
</comment>
<evidence type="ECO:0000256" key="3">
    <source>
        <dbReference type="ARBA" id="ARBA00023125"/>
    </source>
</evidence>
<dbReference type="SUPFAM" id="SSF46785">
    <property type="entry name" value="Winged helix' DNA-binding domain"/>
    <property type="match status" value="1"/>
</dbReference>
<dbReference type="GO" id="GO:0003700">
    <property type="term" value="F:DNA-binding transcription factor activity"/>
    <property type="evidence" value="ECO:0007669"/>
    <property type="project" value="InterPro"/>
</dbReference>
<protein>
    <submittedName>
        <fullName evidence="6">LysR family transcriptional regulator</fullName>
    </submittedName>
</protein>
<dbReference type="Pfam" id="PF03466">
    <property type="entry name" value="LysR_substrate"/>
    <property type="match status" value="1"/>
</dbReference>
<dbReference type="Pfam" id="PF00126">
    <property type="entry name" value="HTH_1"/>
    <property type="match status" value="1"/>
</dbReference>
<dbReference type="InterPro" id="IPR000847">
    <property type="entry name" value="LysR_HTH_N"/>
</dbReference>
<dbReference type="InterPro" id="IPR036388">
    <property type="entry name" value="WH-like_DNA-bd_sf"/>
</dbReference>
<dbReference type="InterPro" id="IPR058163">
    <property type="entry name" value="LysR-type_TF_proteobact-type"/>
</dbReference>
<name>A0A923K5X2_9PSED</name>
<gene>
    <name evidence="7" type="ORF">HU738_018965</name>
    <name evidence="6" type="ORF">HU738_14100</name>
</gene>
<dbReference type="EMBL" id="JABWRP020000015">
    <property type="protein sequence ID" value="MBV4543127.1"/>
    <property type="molecule type" value="Genomic_DNA"/>
</dbReference>
<evidence type="ECO:0000313" key="6">
    <source>
        <dbReference type="EMBL" id="MBC3471691.1"/>
    </source>
</evidence>
<proteinExistence type="inferred from homology"/>
<dbReference type="InterPro" id="IPR036390">
    <property type="entry name" value="WH_DNA-bd_sf"/>
</dbReference>
<reference evidence="6 8" key="1">
    <citation type="journal article" date="2020" name="Microorganisms">
        <title>Reliable Identification of Environmental Pseudomonas Isolates Using the rpoD Gene.</title>
        <authorList>
            <consortium name="The Broad Institute Genome Sequencing Platform"/>
            <person name="Girard L."/>
            <person name="Lood C."/>
            <person name="Rokni-Zadeh H."/>
            <person name="van Noort V."/>
            <person name="Lavigne R."/>
            <person name="De Mot R."/>
        </authorList>
    </citation>
    <scope>NUCLEOTIDE SEQUENCE</scope>
    <source>
        <strain evidence="6 8">RW4S2</strain>
    </source>
</reference>
<keyword evidence="3" id="KW-0238">DNA-binding</keyword>
<dbReference type="Gene3D" id="1.10.10.10">
    <property type="entry name" value="Winged helix-like DNA-binding domain superfamily/Winged helix DNA-binding domain"/>
    <property type="match status" value="1"/>
</dbReference>
<feature type="domain" description="HTH lysR-type" evidence="5">
    <location>
        <begin position="9"/>
        <end position="66"/>
    </location>
</feature>
<evidence type="ECO:0000256" key="2">
    <source>
        <dbReference type="ARBA" id="ARBA00023015"/>
    </source>
</evidence>
<sequence length="302" mass="33474">MSTLKTTLPPPNMLIAFEAAGRHLSFTRAALELHVTRVAVSQQINGLERFLGVKLFQRLDRTIRFTPEGARYHAAIAASLEMALEATVALTRRPESHVVTVSATAGVITYWLMPNMGTLRARHPHVELRLIVLDRTSVDEVDADLVVAYGNPPFAGGQSTLLVRQSIAPTCSAAYLEHREPPRSIEDLFDHPLIHLEGPYDRLTRWSTWFASKQVAMAKPKASITVDTYTNLVQAVLDGQGFGLIGPPLMERFLSNRLLVQPLHTDPVLCHGFHLVKPARARESTAAVQVGEWIKQTFGEPH</sequence>
<evidence type="ECO:0000313" key="7">
    <source>
        <dbReference type="EMBL" id="MBV4543127.1"/>
    </source>
</evidence>
<dbReference type="PANTHER" id="PTHR30537">
    <property type="entry name" value="HTH-TYPE TRANSCRIPTIONAL REGULATOR"/>
    <property type="match status" value="1"/>
</dbReference>
<dbReference type="GO" id="GO:0043565">
    <property type="term" value="F:sequence-specific DNA binding"/>
    <property type="evidence" value="ECO:0007669"/>
    <property type="project" value="TreeGrafter"/>
</dbReference>
<dbReference type="Gene3D" id="3.40.190.10">
    <property type="entry name" value="Periplasmic binding protein-like II"/>
    <property type="match status" value="2"/>
</dbReference>
<accession>A0A923K5X2</accession>
<dbReference type="PROSITE" id="PS50931">
    <property type="entry name" value="HTH_LYSR"/>
    <property type="match status" value="1"/>
</dbReference>
<dbReference type="GO" id="GO:0006351">
    <property type="term" value="P:DNA-templated transcription"/>
    <property type="evidence" value="ECO:0007669"/>
    <property type="project" value="TreeGrafter"/>
</dbReference>
<dbReference type="AlphaFoldDB" id="A0A923K5X2"/>
<organism evidence="6">
    <name type="scientific">Pseudomonas vlassakiae</name>
    <dbReference type="NCBI Taxonomy" id="485888"/>
    <lineage>
        <taxon>Bacteria</taxon>
        <taxon>Pseudomonadati</taxon>
        <taxon>Pseudomonadota</taxon>
        <taxon>Gammaproteobacteria</taxon>
        <taxon>Pseudomonadales</taxon>
        <taxon>Pseudomonadaceae</taxon>
        <taxon>Pseudomonas</taxon>
    </lineage>
</organism>
<dbReference type="RefSeq" id="WP_186603088.1">
    <property type="nucleotide sequence ID" value="NZ_JABWRP020000015.1"/>
</dbReference>
<evidence type="ECO:0000313" key="8">
    <source>
        <dbReference type="Proteomes" id="UP000628137"/>
    </source>
</evidence>
<evidence type="ECO:0000259" key="5">
    <source>
        <dbReference type="PROSITE" id="PS50931"/>
    </source>
</evidence>
<keyword evidence="8" id="KW-1185">Reference proteome</keyword>
<dbReference type="PANTHER" id="PTHR30537:SF74">
    <property type="entry name" value="HTH-TYPE TRANSCRIPTIONAL REGULATOR TRPI"/>
    <property type="match status" value="1"/>
</dbReference>
<comment type="caution">
    <text evidence="6">The sequence shown here is derived from an EMBL/GenBank/DDBJ whole genome shotgun (WGS) entry which is preliminary data.</text>
</comment>
<reference evidence="6" key="2">
    <citation type="submission" date="2020-07" db="EMBL/GenBank/DDBJ databases">
        <authorList>
            <person name="Lood C."/>
            <person name="Girard L."/>
        </authorList>
    </citation>
    <scope>NUCLEOTIDE SEQUENCE</scope>
    <source>
        <strain evidence="6">RW4S2</strain>
    </source>
</reference>
<keyword evidence="2" id="KW-0805">Transcription regulation</keyword>
<dbReference type="InterPro" id="IPR005119">
    <property type="entry name" value="LysR_subst-bd"/>
</dbReference>
<reference evidence="7" key="3">
    <citation type="submission" date="2021-06" db="EMBL/GenBank/DDBJ databases">
        <title>Updating the genus Pseudomonas: Description of 43 new species and partition of the Pseudomonas putida group.</title>
        <authorList>
            <person name="Girard L."/>
            <person name="Lood C."/>
            <person name="Vandamme P."/>
            <person name="Rokni-Zadeh H."/>
            <person name="Van Noort V."/>
            <person name="Hofte M."/>
            <person name="Lavigne R."/>
            <person name="De Mot R."/>
        </authorList>
    </citation>
    <scope>NUCLEOTIDE SEQUENCE</scope>
    <source>
        <strain evidence="7">RW4S2</strain>
    </source>
</reference>
<keyword evidence="4" id="KW-0804">Transcription</keyword>
<dbReference type="Proteomes" id="UP000628137">
    <property type="component" value="Unassembled WGS sequence"/>
</dbReference>
<evidence type="ECO:0000256" key="4">
    <source>
        <dbReference type="ARBA" id="ARBA00023163"/>
    </source>
</evidence>
<evidence type="ECO:0000256" key="1">
    <source>
        <dbReference type="ARBA" id="ARBA00009437"/>
    </source>
</evidence>